<evidence type="ECO:0000313" key="9">
    <source>
        <dbReference type="Proteomes" id="UP001182556"/>
    </source>
</evidence>
<evidence type="ECO:0000256" key="4">
    <source>
        <dbReference type="ARBA" id="ARBA00022912"/>
    </source>
</evidence>
<dbReference type="PROSITE" id="PS00383">
    <property type="entry name" value="TYR_PHOSPHATASE_1"/>
    <property type="match status" value="1"/>
</dbReference>
<organism evidence="8 9">
    <name type="scientific">Papiliotrema laurentii</name>
    <name type="common">Cryptococcus laurentii</name>
    <dbReference type="NCBI Taxonomy" id="5418"/>
    <lineage>
        <taxon>Eukaryota</taxon>
        <taxon>Fungi</taxon>
        <taxon>Dikarya</taxon>
        <taxon>Basidiomycota</taxon>
        <taxon>Agaricomycotina</taxon>
        <taxon>Tremellomycetes</taxon>
        <taxon>Tremellales</taxon>
        <taxon>Rhynchogastremaceae</taxon>
        <taxon>Papiliotrema</taxon>
    </lineage>
</organism>
<dbReference type="InterPro" id="IPR000387">
    <property type="entry name" value="Tyr_Pase_dom"/>
</dbReference>
<feature type="region of interest" description="Disordered" evidence="5">
    <location>
        <begin position="424"/>
        <end position="456"/>
    </location>
</feature>
<evidence type="ECO:0000256" key="5">
    <source>
        <dbReference type="SAM" id="MobiDB-lite"/>
    </source>
</evidence>
<dbReference type="PANTHER" id="PTHR10159:SF519">
    <property type="entry name" value="DUAL SPECIFICITY PROTEIN PHOSPHATASE MPK3"/>
    <property type="match status" value="1"/>
</dbReference>
<evidence type="ECO:0000256" key="1">
    <source>
        <dbReference type="ARBA" id="ARBA00008601"/>
    </source>
</evidence>
<dbReference type="GO" id="GO:0008330">
    <property type="term" value="F:protein tyrosine/threonine phosphatase activity"/>
    <property type="evidence" value="ECO:0007669"/>
    <property type="project" value="TreeGrafter"/>
</dbReference>
<comment type="caution">
    <text evidence="8">The sequence shown here is derived from an EMBL/GenBank/DDBJ whole genome shotgun (WGS) entry which is preliminary data.</text>
</comment>
<name>A0AAD9L859_PAPLA</name>
<dbReference type="PROSITE" id="PS50054">
    <property type="entry name" value="TYR_PHOSPHATASE_DUAL"/>
    <property type="match status" value="1"/>
</dbReference>
<dbReference type="Gene3D" id="3.90.190.10">
    <property type="entry name" value="Protein tyrosine phosphatase superfamily"/>
    <property type="match status" value="1"/>
</dbReference>
<sequence length="471" mass="50913">MPGSSPTVPIDTPVSITPTHYYANESNDTTPYTPGPPKTPALATASLGRVDKKGMRRPSLLSLITQPANYDDVPPTPGGGVPYLHSKPSRLRTRSSTASEVSQDDPSIDTRPAYLSYKSYPPISEQDVPMLDFGMSYQSAASASTSSSTSLHSSAVASIDTSPSSSPPLHSVLGYTTAMLHSTRSSDPYDGGPVEIIPNVFLGAEDSGCHLTWARKYPSVRIINVAQEIENPFETADSFKGKGREKIAFGDYKAVNGITDVEYCHLRWSHGENGLADLPPGAKLADLLNGSRADLDADSWGVWEAVKWLEEARRAGRPTLVHCQCGISRSATLIIAYLMCLAVAGVLPEHLGHLSGMQETYDLVKGKSPCIGPNVSLVFQLVELQRALTVLLSEHVEQPQAAPVKTNFPTLAAQALSEAEWARRRAEFEEEESESESERSGLLLSPVSPEEAGDEARRLDEAMLLRLKARE</sequence>
<dbReference type="GO" id="GO:0005737">
    <property type="term" value="C:cytoplasm"/>
    <property type="evidence" value="ECO:0007669"/>
    <property type="project" value="TreeGrafter"/>
</dbReference>
<keyword evidence="4" id="KW-0904">Protein phosphatase</keyword>
<evidence type="ECO:0000256" key="2">
    <source>
        <dbReference type="ARBA" id="ARBA00013064"/>
    </source>
</evidence>
<proteinExistence type="inferred from homology"/>
<dbReference type="InterPro" id="IPR029021">
    <property type="entry name" value="Prot-tyrosine_phosphatase-like"/>
</dbReference>
<evidence type="ECO:0000313" key="8">
    <source>
        <dbReference type="EMBL" id="KAK1926603.1"/>
    </source>
</evidence>
<accession>A0AAD9L859</accession>
<dbReference type="GO" id="GO:0043409">
    <property type="term" value="P:negative regulation of MAPK cascade"/>
    <property type="evidence" value="ECO:0007669"/>
    <property type="project" value="TreeGrafter"/>
</dbReference>
<dbReference type="EMBL" id="JAODAN010000002">
    <property type="protein sequence ID" value="KAK1926603.1"/>
    <property type="molecule type" value="Genomic_DNA"/>
</dbReference>
<evidence type="ECO:0000256" key="3">
    <source>
        <dbReference type="ARBA" id="ARBA00022801"/>
    </source>
</evidence>
<keyword evidence="3" id="KW-0378">Hydrolase</keyword>
<dbReference type="InterPro" id="IPR020422">
    <property type="entry name" value="TYR_PHOSPHATASE_DUAL_dom"/>
</dbReference>
<reference evidence="8" key="1">
    <citation type="submission" date="2023-02" db="EMBL/GenBank/DDBJ databases">
        <title>Identification and recombinant expression of a fungal hydrolase from Papiliotrema laurentii that hydrolyzes apple cutin and clears colloidal polyester polyurethane.</title>
        <authorList>
            <consortium name="DOE Joint Genome Institute"/>
            <person name="Roman V.A."/>
            <person name="Bojanowski C."/>
            <person name="Crable B.R."/>
            <person name="Wagner D.N."/>
            <person name="Hung C.S."/>
            <person name="Nadeau L.J."/>
            <person name="Schratz L."/>
            <person name="Haridas S."/>
            <person name="Pangilinan J."/>
            <person name="Lipzen A."/>
            <person name="Na H."/>
            <person name="Yan M."/>
            <person name="Ng V."/>
            <person name="Grigoriev I.V."/>
            <person name="Spatafora J.W."/>
            <person name="Barlow D."/>
            <person name="Biffinger J."/>
            <person name="Kelley-Loughnane N."/>
            <person name="Varaljay V.A."/>
            <person name="Crookes-Goodson W.J."/>
        </authorList>
    </citation>
    <scope>NUCLEOTIDE SEQUENCE</scope>
    <source>
        <strain evidence="8">5307AH</strain>
    </source>
</reference>
<dbReference type="InterPro" id="IPR000340">
    <property type="entry name" value="Dual-sp_phosphatase_cat-dom"/>
</dbReference>
<dbReference type="GO" id="GO:0017017">
    <property type="term" value="F:MAP kinase tyrosine/serine/threonine phosphatase activity"/>
    <property type="evidence" value="ECO:0007669"/>
    <property type="project" value="TreeGrafter"/>
</dbReference>
<feature type="region of interest" description="Disordered" evidence="5">
    <location>
        <begin position="1"/>
        <end position="42"/>
    </location>
</feature>
<dbReference type="EC" id="3.1.3.48" evidence="2"/>
<dbReference type="Proteomes" id="UP001182556">
    <property type="component" value="Unassembled WGS sequence"/>
</dbReference>
<feature type="domain" description="Tyrosine specific protein phosphatases" evidence="7">
    <location>
        <begin position="304"/>
        <end position="339"/>
    </location>
</feature>
<feature type="domain" description="Tyrosine-protein phosphatase" evidence="6">
    <location>
        <begin position="192"/>
        <end position="390"/>
    </location>
</feature>
<dbReference type="PANTHER" id="PTHR10159">
    <property type="entry name" value="DUAL SPECIFICITY PROTEIN PHOSPHATASE"/>
    <property type="match status" value="1"/>
</dbReference>
<evidence type="ECO:0000259" key="6">
    <source>
        <dbReference type="PROSITE" id="PS50054"/>
    </source>
</evidence>
<protein>
    <recommendedName>
        <fullName evidence="2">protein-tyrosine-phosphatase</fullName>
        <ecNumber evidence="2">3.1.3.48</ecNumber>
    </recommendedName>
</protein>
<comment type="similarity">
    <text evidence="1">Belongs to the protein-tyrosine phosphatase family. Non-receptor class dual specificity subfamily.</text>
</comment>
<dbReference type="SMART" id="SM00195">
    <property type="entry name" value="DSPc"/>
    <property type="match status" value="1"/>
</dbReference>
<gene>
    <name evidence="8" type="ORF">DB88DRAFT_508690</name>
</gene>
<dbReference type="SUPFAM" id="SSF52799">
    <property type="entry name" value="(Phosphotyrosine protein) phosphatases II"/>
    <property type="match status" value="1"/>
</dbReference>
<dbReference type="PROSITE" id="PS50056">
    <property type="entry name" value="TYR_PHOSPHATASE_2"/>
    <property type="match status" value="1"/>
</dbReference>
<evidence type="ECO:0000259" key="7">
    <source>
        <dbReference type="PROSITE" id="PS50056"/>
    </source>
</evidence>
<dbReference type="InterPro" id="IPR016130">
    <property type="entry name" value="Tyr_Pase_AS"/>
</dbReference>
<dbReference type="Pfam" id="PF00782">
    <property type="entry name" value="DSPc"/>
    <property type="match status" value="1"/>
</dbReference>
<feature type="region of interest" description="Disordered" evidence="5">
    <location>
        <begin position="66"/>
        <end position="113"/>
    </location>
</feature>
<dbReference type="GO" id="GO:0033550">
    <property type="term" value="F:MAP kinase tyrosine phosphatase activity"/>
    <property type="evidence" value="ECO:0007669"/>
    <property type="project" value="TreeGrafter"/>
</dbReference>
<feature type="compositionally biased region" description="Polar residues" evidence="5">
    <location>
        <begin position="14"/>
        <end position="28"/>
    </location>
</feature>
<dbReference type="AlphaFoldDB" id="A0AAD9L859"/>
<keyword evidence="9" id="KW-1185">Reference proteome</keyword>